<dbReference type="AlphaFoldDB" id="A0A0V1C1G6"/>
<keyword evidence="3" id="KW-1185">Reference proteome</keyword>
<accession>A0A0V1C1G6</accession>
<organism evidence="2 3">
    <name type="scientific">Trichinella spiralis</name>
    <name type="common">Trichina worm</name>
    <dbReference type="NCBI Taxonomy" id="6334"/>
    <lineage>
        <taxon>Eukaryota</taxon>
        <taxon>Metazoa</taxon>
        <taxon>Ecdysozoa</taxon>
        <taxon>Nematoda</taxon>
        <taxon>Enoplea</taxon>
        <taxon>Dorylaimia</taxon>
        <taxon>Trichinellida</taxon>
        <taxon>Trichinellidae</taxon>
        <taxon>Trichinella</taxon>
    </lineage>
</organism>
<protein>
    <submittedName>
        <fullName evidence="2">Uncharacterized protein</fullName>
    </submittedName>
</protein>
<feature type="region of interest" description="Disordered" evidence="1">
    <location>
        <begin position="1"/>
        <end position="49"/>
    </location>
</feature>
<proteinExistence type="predicted"/>
<dbReference type="InParanoid" id="A0A0V1C1G6"/>
<evidence type="ECO:0000256" key="1">
    <source>
        <dbReference type="SAM" id="MobiDB-lite"/>
    </source>
</evidence>
<dbReference type="Proteomes" id="UP000054776">
    <property type="component" value="Unassembled WGS sequence"/>
</dbReference>
<name>A0A0V1C1G6_TRISP</name>
<reference evidence="2 3" key="1">
    <citation type="submission" date="2015-01" db="EMBL/GenBank/DDBJ databases">
        <title>Evolution of Trichinella species and genotypes.</title>
        <authorList>
            <person name="Korhonen P.K."/>
            <person name="Edoardo P."/>
            <person name="Giuseppe L.R."/>
            <person name="Gasser R.B."/>
        </authorList>
    </citation>
    <scope>NUCLEOTIDE SEQUENCE [LARGE SCALE GENOMIC DNA]</scope>
    <source>
        <strain evidence="2">ISS3</strain>
    </source>
</reference>
<evidence type="ECO:0000313" key="2">
    <source>
        <dbReference type="EMBL" id="KRY43056.1"/>
    </source>
</evidence>
<dbReference type="OrthoDB" id="5920295at2759"/>
<evidence type="ECO:0000313" key="3">
    <source>
        <dbReference type="Proteomes" id="UP000054776"/>
    </source>
</evidence>
<sequence>MSKPRRIGDTMAFGYTNRSVHRMATKPERSHKSTSSCDDQPDNCEFTPNTTSDSQLALLSCVL</sequence>
<comment type="caution">
    <text evidence="2">The sequence shown here is derived from an EMBL/GenBank/DDBJ whole genome shotgun (WGS) entry which is preliminary data.</text>
</comment>
<dbReference type="EMBL" id="JYDH01000002">
    <property type="protein sequence ID" value="KRY43056.1"/>
    <property type="molecule type" value="Genomic_DNA"/>
</dbReference>
<gene>
    <name evidence="2" type="ORF">T01_6874</name>
</gene>